<evidence type="ECO:0000313" key="2">
    <source>
        <dbReference type="Proteomes" id="UP001064489"/>
    </source>
</evidence>
<keyword evidence="2" id="KW-1185">Reference proteome</keyword>
<dbReference type="AlphaFoldDB" id="A0AAD5NRC8"/>
<protein>
    <recommendedName>
        <fullName evidence="3">UBN2_3 domain-containing protein</fullName>
    </recommendedName>
</protein>
<reference evidence="1" key="2">
    <citation type="submission" date="2023-02" db="EMBL/GenBank/DDBJ databases">
        <authorList>
            <person name="Swenson N.G."/>
            <person name="Wegrzyn J.L."/>
            <person name="Mcevoy S.L."/>
        </authorList>
    </citation>
    <scope>NUCLEOTIDE SEQUENCE</scope>
    <source>
        <strain evidence="1">91603</strain>
        <tissue evidence="1">Leaf</tissue>
    </source>
</reference>
<sequence length="78" mass="9175">MNGDNYEMWHQKVQLILKEQEALETITNTMLEPMNGSTAQHKRDMETYQTWKMKNNLAHITMLSTFDCPRDQVEEVGT</sequence>
<reference evidence="1" key="1">
    <citation type="journal article" date="2022" name="Plant J.">
        <title>Strategies of tolerance reflected in two North American maple genomes.</title>
        <authorList>
            <person name="McEvoy S.L."/>
            <person name="Sezen U.U."/>
            <person name="Trouern-Trend A."/>
            <person name="McMahon S.M."/>
            <person name="Schaberg P.G."/>
            <person name="Yang J."/>
            <person name="Wegrzyn J.L."/>
            <person name="Swenson N.G."/>
        </authorList>
    </citation>
    <scope>NUCLEOTIDE SEQUENCE</scope>
    <source>
        <strain evidence="1">91603</strain>
    </source>
</reference>
<dbReference type="EMBL" id="JAJSOW010000102">
    <property type="protein sequence ID" value="KAI9178210.1"/>
    <property type="molecule type" value="Genomic_DNA"/>
</dbReference>
<accession>A0AAD5NRC8</accession>
<evidence type="ECO:0000313" key="1">
    <source>
        <dbReference type="EMBL" id="KAI9178210.1"/>
    </source>
</evidence>
<dbReference type="Proteomes" id="UP001064489">
    <property type="component" value="Chromosome 5"/>
</dbReference>
<gene>
    <name evidence="1" type="ORF">LWI28_023901</name>
</gene>
<organism evidence="1 2">
    <name type="scientific">Acer negundo</name>
    <name type="common">Box elder</name>
    <dbReference type="NCBI Taxonomy" id="4023"/>
    <lineage>
        <taxon>Eukaryota</taxon>
        <taxon>Viridiplantae</taxon>
        <taxon>Streptophyta</taxon>
        <taxon>Embryophyta</taxon>
        <taxon>Tracheophyta</taxon>
        <taxon>Spermatophyta</taxon>
        <taxon>Magnoliopsida</taxon>
        <taxon>eudicotyledons</taxon>
        <taxon>Gunneridae</taxon>
        <taxon>Pentapetalae</taxon>
        <taxon>rosids</taxon>
        <taxon>malvids</taxon>
        <taxon>Sapindales</taxon>
        <taxon>Sapindaceae</taxon>
        <taxon>Hippocastanoideae</taxon>
        <taxon>Acereae</taxon>
        <taxon>Acer</taxon>
    </lineage>
</organism>
<comment type="caution">
    <text evidence="1">The sequence shown here is derived from an EMBL/GenBank/DDBJ whole genome shotgun (WGS) entry which is preliminary data.</text>
</comment>
<evidence type="ECO:0008006" key="3">
    <source>
        <dbReference type="Google" id="ProtNLM"/>
    </source>
</evidence>
<name>A0AAD5NRC8_ACENE</name>
<proteinExistence type="predicted"/>